<evidence type="ECO:0000313" key="1">
    <source>
        <dbReference type="EMBL" id="PHV71744.1"/>
    </source>
</evidence>
<dbReference type="Proteomes" id="UP000224460">
    <property type="component" value="Unassembled WGS sequence"/>
</dbReference>
<comment type="caution">
    <text evidence="1">The sequence shown here is derived from an EMBL/GenBank/DDBJ whole genome shotgun (WGS) entry which is preliminary data.</text>
</comment>
<accession>A0AC61DEK0</accession>
<protein>
    <submittedName>
        <fullName evidence="1">Uncharacterized protein</fullName>
    </submittedName>
</protein>
<proteinExistence type="predicted"/>
<gene>
    <name evidence="1" type="ORF">CS063_04085</name>
</gene>
<evidence type="ECO:0000313" key="2">
    <source>
        <dbReference type="Proteomes" id="UP000224460"/>
    </source>
</evidence>
<name>A0AC61DEK0_9FIRM</name>
<sequence>MDHSALLVLTSNTAGVELKSTHSASRPMESNKKEKVSFDSALNKATNLDNKNKTQSVVNDKIKAVNKKNSLETKTTKEEEIQPDEAILSLMSTALQVPVEKLIETLQTLELEPIDLLQLDHFKNFIGAIYQETNEGELLLANVNLKNISKLFEELQDLGENFENNILQSKVIETEEGSFLVEEKIITDKVVDTQVTALDKGEEDSLVQQVVDVIEGNEQAVNEKGLMLQETIANLEVAAQGGEKDNEQVAANHTDGNLEETFLNLKEFGLGLSVPIQGFTHSFQIKNGEGQLATNYLNEAMREAPLTNQIIDRIEMKTFLNTQEVNMQLSPKELGNLSIKLTETNGILVADIKVDNDRTKELILSEVGRLKETLQEQGLQVGEVKVDVRQNSHHSHMEKQKQKSTRRIQELIQKHLYSEEISQEKEQIRENISQNQVDYMV</sequence>
<keyword evidence="2" id="KW-1185">Reference proteome</keyword>
<organism evidence="1 2">
    <name type="scientific">Sporanaerobium hydrogeniformans</name>
    <dbReference type="NCBI Taxonomy" id="3072179"/>
    <lineage>
        <taxon>Bacteria</taxon>
        <taxon>Bacillati</taxon>
        <taxon>Bacillota</taxon>
        <taxon>Clostridia</taxon>
        <taxon>Lachnospirales</taxon>
        <taxon>Lachnospiraceae</taxon>
        <taxon>Sporanaerobium</taxon>
    </lineage>
</organism>
<reference evidence="1" key="1">
    <citation type="submission" date="2017-10" db="EMBL/GenBank/DDBJ databases">
        <title>Genome sequence of cellulolytic Lachnospiraceae bacterium XHS1971 isolated from hotspring sediment.</title>
        <authorList>
            <person name="Vasudevan G."/>
            <person name="Joshi A.J."/>
            <person name="Hivarkar S."/>
            <person name="Lanjekar V.B."/>
            <person name="Dhakephalkar P.K."/>
            <person name="Dagar S."/>
        </authorList>
    </citation>
    <scope>NUCLEOTIDE SEQUENCE</scope>
    <source>
        <strain evidence="1">XHS1971</strain>
    </source>
</reference>
<dbReference type="EMBL" id="PEDL01000002">
    <property type="protein sequence ID" value="PHV71744.1"/>
    <property type="molecule type" value="Genomic_DNA"/>
</dbReference>